<proteinExistence type="predicted"/>
<dbReference type="RefSeq" id="WP_058798962.1">
    <property type="nucleotide sequence ID" value="NZ_CP013613.1"/>
</dbReference>
<keyword evidence="2" id="KW-0614">Plasmid</keyword>
<protein>
    <submittedName>
        <fullName evidence="2">Uncharacterized protein</fullName>
    </submittedName>
</protein>
<feature type="transmembrane region" description="Helical" evidence="1">
    <location>
        <begin position="55"/>
        <end position="78"/>
    </location>
</feature>
<gene>
    <name evidence="2" type="ORF">AT705_24505</name>
</gene>
<dbReference type="Proteomes" id="UP000069015">
    <property type="component" value="Plasmid pMBL6842"/>
</dbReference>
<evidence type="ECO:0000313" key="2">
    <source>
        <dbReference type="EMBL" id="ALU46127.1"/>
    </source>
</evidence>
<feature type="transmembrane region" description="Helical" evidence="1">
    <location>
        <begin position="12"/>
        <end position="32"/>
    </location>
</feature>
<accession>A0A0U3IDF3</accession>
<geneLocation type="plasmid" evidence="2 3">
    <name>pMBL6842</name>
</geneLocation>
<evidence type="ECO:0000256" key="1">
    <source>
        <dbReference type="SAM" id="Phobius"/>
    </source>
</evidence>
<dbReference type="EMBL" id="CP013613">
    <property type="protein sequence ID" value="ALU46127.1"/>
    <property type="molecule type" value="Genomic_DNA"/>
</dbReference>
<keyword evidence="1" id="KW-1133">Transmembrane helix</keyword>
<keyword evidence="1" id="KW-0472">Membrane</keyword>
<sequence>MKSSQTSKSTLSTVLTELVLLASLVGTLPNLLIDGLKDLFGPCGFTPSVCEQTEFMGMIQLVCFVVVNIIVYIIAKVISGELKAKKK</sequence>
<dbReference type="AlphaFoldDB" id="A0A0U3IDF3"/>
<name>A0A0U3IDF3_9GAMM</name>
<organism evidence="2 3">
    <name type="scientific">Pseudoalteromonas rubra</name>
    <dbReference type="NCBI Taxonomy" id="43658"/>
    <lineage>
        <taxon>Bacteria</taxon>
        <taxon>Pseudomonadati</taxon>
        <taxon>Pseudomonadota</taxon>
        <taxon>Gammaproteobacteria</taxon>
        <taxon>Alteromonadales</taxon>
        <taxon>Pseudoalteromonadaceae</taxon>
        <taxon>Pseudoalteromonas</taxon>
    </lineage>
</organism>
<keyword evidence="1" id="KW-0812">Transmembrane</keyword>
<evidence type="ECO:0000313" key="3">
    <source>
        <dbReference type="Proteomes" id="UP000069015"/>
    </source>
</evidence>
<dbReference type="KEGG" id="prr:AT705_24505"/>
<reference evidence="2 3" key="1">
    <citation type="submission" date="2015-12" db="EMBL/GenBank/DDBJ databases">
        <title>Complete genome sequence of Pseudoalteromonas rubra SCSIO 6842, harboring a conjugative plasmid.</title>
        <authorList>
            <person name="Li B."/>
            <person name="Wang X."/>
        </authorList>
    </citation>
    <scope>NUCLEOTIDE SEQUENCE [LARGE SCALE GENOMIC DNA]</scope>
    <source>
        <strain evidence="2 3">SCSIO 6842</strain>
        <plasmid evidence="3">Plasmid pMBL6842</plasmid>
    </source>
</reference>